<feature type="transmembrane region" description="Helical" evidence="2">
    <location>
        <begin position="12"/>
        <end position="34"/>
    </location>
</feature>
<evidence type="ECO:0000313" key="4">
    <source>
        <dbReference type="EMBL" id="TCP25529.1"/>
    </source>
</evidence>
<keyword evidence="2" id="KW-0812">Transmembrane</keyword>
<sequence>MAQGRKSGRWVAGGLAAGAIVAVALVGVTLWQGAPGTAPPARSPASPAVTGTTVPQKPIVPAPDPAQGAAPAAQPAPAAEGAPRPPARPAAAPVAPALPSPSFDVVRVDDEGNALVAGKAVPGSAVAVLVSGTERARAAVGRDGGFVVFFALPPSDRPRPVQLLMETGTGQQVTSDATVLLAPVTGAPPRSAPLTTPPAPEAPADPAPPAAVTAELSRPAEPAEPPEPVRTVPAPPPGTGILDEAAQNVPLPSRVPDRAAPVAADQPGRGVTPDDQAPSVPVELAPAAPGAPQAGQPPAAPRQAPAVFLADAGGVRVLQPPLGDPAPGPETVMIDAIAYDAAGNVRVSGRGAAGAAVRLYLDNAPAGLARADADGHWRLGLDGIAPGVYTMRADQLDAQGRVSARFETPFLREAPARLQAAGDDADPTVAPVPVAPVRLVTVQPGYTLWGIADRTYGSGLDYVKIYNANRDRICDPDLIYPGQIFDLPEDGQAPR</sequence>
<dbReference type="PANTHER" id="PTHR34700">
    <property type="entry name" value="POTASSIUM BINDING PROTEIN KBP"/>
    <property type="match status" value="1"/>
</dbReference>
<feature type="region of interest" description="Disordered" evidence="1">
    <location>
        <begin position="185"/>
        <end position="302"/>
    </location>
</feature>
<protein>
    <submittedName>
        <fullName evidence="4">LysM domain-containing protein</fullName>
    </submittedName>
</protein>
<feature type="compositionally biased region" description="Pro residues" evidence="1">
    <location>
        <begin position="222"/>
        <end position="238"/>
    </location>
</feature>
<evidence type="ECO:0000256" key="1">
    <source>
        <dbReference type="SAM" id="MobiDB-lite"/>
    </source>
</evidence>
<evidence type="ECO:0000313" key="5">
    <source>
        <dbReference type="Proteomes" id="UP000295733"/>
    </source>
</evidence>
<proteinExistence type="predicted"/>
<dbReference type="CDD" id="cd00118">
    <property type="entry name" value="LysM"/>
    <property type="match status" value="1"/>
</dbReference>
<dbReference type="PROSITE" id="PS51782">
    <property type="entry name" value="LYSM"/>
    <property type="match status" value="1"/>
</dbReference>
<gene>
    <name evidence="4" type="ORF">EV656_103282</name>
</gene>
<dbReference type="SMART" id="SM00257">
    <property type="entry name" value="LysM"/>
    <property type="match status" value="1"/>
</dbReference>
<name>A0A4R2NTY4_RHOAD</name>
<dbReference type="InterPro" id="IPR036779">
    <property type="entry name" value="LysM_dom_sf"/>
</dbReference>
<feature type="region of interest" description="Disordered" evidence="1">
    <location>
        <begin position="35"/>
        <end position="95"/>
    </location>
</feature>
<feature type="compositionally biased region" description="Low complexity" evidence="1">
    <location>
        <begin position="65"/>
        <end position="82"/>
    </location>
</feature>
<dbReference type="PANTHER" id="PTHR34700:SF4">
    <property type="entry name" value="PHAGE-LIKE ELEMENT PBSX PROTEIN XKDP"/>
    <property type="match status" value="1"/>
</dbReference>
<dbReference type="Pfam" id="PF01476">
    <property type="entry name" value="LysM"/>
    <property type="match status" value="1"/>
</dbReference>
<dbReference type="InterPro" id="IPR052196">
    <property type="entry name" value="Bact_Kbp"/>
</dbReference>
<comment type="caution">
    <text evidence="4">The sequence shown here is derived from an EMBL/GenBank/DDBJ whole genome shotgun (WGS) entry which is preliminary data.</text>
</comment>
<feature type="compositionally biased region" description="Pro residues" evidence="1">
    <location>
        <begin position="195"/>
        <end position="209"/>
    </location>
</feature>
<accession>A0A4R2NTY4</accession>
<evidence type="ECO:0000259" key="3">
    <source>
        <dbReference type="PROSITE" id="PS51782"/>
    </source>
</evidence>
<organism evidence="4 5">
    <name type="scientific">Rhodovulum adriaticum</name>
    <name type="common">Rhodopseudomonas adriatica</name>
    <dbReference type="NCBI Taxonomy" id="35804"/>
    <lineage>
        <taxon>Bacteria</taxon>
        <taxon>Pseudomonadati</taxon>
        <taxon>Pseudomonadota</taxon>
        <taxon>Alphaproteobacteria</taxon>
        <taxon>Rhodobacterales</taxon>
        <taxon>Paracoccaceae</taxon>
        <taxon>Rhodovulum</taxon>
    </lineage>
</organism>
<dbReference type="EMBL" id="SLXL01000003">
    <property type="protein sequence ID" value="TCP25529.1"/>
    <property type="molecule type" value="Genomic_DNA"/>
</dbReference>
<reference evidence="4 5" key="1">
    <citation type="submission" date="2019-03" db="EMBL/GenBank/DDBJ databases">
        <title>Genomic Encyclopedia of Type Strains, Phase IV (KMG-IV): sequencing the most valuable type-strain genomes for metagenomic binning, comparative biology and taxonomic classification.</title>
        <authorList>
            <person name="Goeker M."/>
        </authorList>
    </citation>
    <scope>NUCLEOTIDE SEQUENCE [LARGE SCALE GENOMIC DNA]</scope>
    <source>
        <strain evidence="4 5">DSM 2781</strain>
    </source>
</reference>
<dbReference type="Gene3D" id="2.60.40.10">
    <property type="entry name" value="Immunoglobulins"/>
    <property type="match status" value="1"/>
</dbReference>
<evidence type="ECO:0000256" key="2">
    <source>
        <dbReference type="SAM" id="Phobius"/>
    </source>
</evidence>
<keyword evidence="2" id="KW-1133">Transmembrane helix</keyword>
<dbReference type="AlphaFoldDB" id="A0A4R2NTY4"/>
<dbReference type="InterPro" id="IPR018392">
    <property type="entry name" value="LysM"/>
</dbReference>
<keyword evidence="5" id="KW-1185">Reference proteome</keyword>
<dbReference type="InterPro" id="IPR013783">
    <property type="entry name" value="Ig-like_fold"/>
</dbReference>
<feature type="domain" description="LysM" evidence="3">
    <location>
        <begin position="438"/>
        <end position="487"/>
    </location>
</feature>
<dbReference type="Proteomes" id="UP000295733">
    <property type="component" value="Unassembled WGS sequence"/>
</dbReference>
<feature type="compositionally biased region" description="Low complexity" evidence="1">
    <location>
        <begin position="285"/>
        <end position="302"/>
    </location>
</feature>
<keyword evidence="2" id="KW-0472">Membrane</keyword>
<dbReference type="Gene3D" id="3.10.350.10">
    <property type="entry name" value="LysM domain"/>
    <property type="match status" value="1"/>
</dbReference>